<name>A0AA88AQC0_FICCA</name>
<accession>A0AA88AQC0</accession>
<dbReference type="InterPro" id="IPR026960">
    <property type="entry name" value="RVT-Znf"/>
</dbReference>
<reference evidence="2" key="1">
    <citation type="submission" date="2023-07" db="EMBL/GenBank/DDBJ databases">
        <title>draft genome sequence of fig (Ficus carica).</title>
        <authorList>
            <person name="Takahashi T."/>
            <person name="Nishimura K."/>
        </authorList>
    </citation>
    <scope>NUCLEOTIDE SEQUENCE</scope>
</reference>
<protein>
    <recommendedName>
        <fullName evidence="1">Reverse transcriptase zinc-binding domain-containing protein</fullName>
    </recommendedName>
</protein>
<evidence type="ECO:0000313" key="3">
    <source>
        <dbReference type="Proteomes" id="UP001187192"/>
    </source>
</evidence>
<evidence type="ECO:0000313" key="2">
    <source>
        <dbReference type="EMBL" id="GMN48001.1"/>
    </source>
</evidence>
<keyword evidence="3" id="KW-1185">Reference proteome</keyword>
<evidence type="ECO:0000259" key="1">
    <source>
        <dbReference type="Pfam" id="PF13966"/>
    </source>
</evidence>
<dbReference type="EMBL" id="BTGU01000027">
    <property type="protein sequence ID" value="GMN48001.1"/>
    <property type="molecule type" value="Genomic_DNA"/>
</dbReference>
<dbReference type="AlphaFoldDB" id="A0AA88AQC0"/>
<dbReference type="Pfam" id="PF13966">
    <property type="entry name" value="zf-RVT"/>
    <property type="match status" value="1"/>
</dbReference>
<proteinExistence type="predicted"/>
<dbReference type="Proteomes" id="UP001187192">
    <property type="component" value="Unassembled WGS sequence"/>
</dbReference>
<comment type="caution">
    <text evidence="2">The sequence shown here is derived from an EMBL/GenBank/DDBJ whole genome shotgun (WGS) entry which is preliminary data.</text>
</comment>
<organism evidence="2 3">
    <name type="scientific">Ficus carica</name>
    <name type="common">Common fig</name>
    <dbReference type="NCBI Taxonomy" id="3494"/>
    <lineage>
        <taxon>Eukaryota</taxon>
        <taxon>Viridiplantae</taxon>
        <taxon>Streptophyta</taxon>
        <taxon>Embryophyta</taxon>
        <taxon>Tracheophyta</taxon>
        <taxon>Spermatophyta</taxon>
        <taxon>Magnoliopsida</taxon>
        <taxon>eudicotyledons</taxon>
        <taxon>Gunneridae</taxon>
        <taxon>Pentapetalae</taxon>
        <taxon>rosids</taxon>
        <taxon>fabids</taxon>
        <taxon>Rosales</taxon>
        <taxon>Moraceae</taxon>
        <taxon>Ficeae</taxon>
        <taxon>Ficus</taxon>
    </lineage>
</organism>
<sequence length="154" mass="18021">MLPRDEHADLTVANLVTNSGWNIELDYVLWGIDKDAGLYSVKSGYKLEMMGRNEEGSSGRNSDWNWWKKLWHARIPNKVKIHLWRGFHEVLPARFQLRKRGLDVQTLCLRCHEELEDSNHARWRCGVAAQAWQASSIWGILRAFTGDPFWELCR</sequence>
<gene>
    <name evidence="2" type="ORF">TIFTF001_017169</name>
</gene>
<feature type="domain" description="Reverse transcriptase zinc-binding" evidence="1">
    <location>
        <begin position="39"/>
        <end position="132"/>
    </location>
</feature>